<dbReference type="EMBL" id="JACHTE010000001">
    <property type="protein sequence ID" value="MBB1087219.1"/>
    <property type="molecule type" value="Genomic_DNA"/>
</dbReference>
<protein>
    <recommendedName>
        <fullName evidence="4">Polymer-forming cytoskeletal protein</fullName>
    </recommendedName>
</protein>
<evidence type="ECO:0000256" key="1">
    <source>
        <dbReference type="SAM" id="SignalP"/>
    </source>
</evidence>
<keyword evidence="1" id="KW-0732">Signal</keyword>
<gene>
    <name evidence="2" type="ORF">H4F99_01815</name>
</gene>
<evidence type="ECO:0000313" key="2">
    <source>
        <dbReference type="EMBL" id="MBB1087219.1"/>
    </source>
</evidence>
<organism evidence="2 3">
    <name type="scientific">Marilutibacter penaei</name>
    <dbReference type="NCBI Taxonomy" id="2759900"/>
    <lineage>
        <taxon>Bacteria</taxon>
        <taxon>Pseudomonadati</taxon>
        <taxon>Pseudomonadota</taxon>
        <taxon>Gammaproteobacteria</taxon>
        <taxon>Lysobacterales</taxon>
        <taxon>Lysobacteraceae</taxon>
        <taxon>Marilutibacter</taxon>
    </lineage>
</organism>
<accession>A0A7W3U1K2</accession>
<dbReference type="Gene3D" id="2.160.20.20">
    <property type="match status" value="1"/>
</dbReference>
<sequence>MIRHTIRLLPLACALALAPTLAGAQQSIDKVNGSITAEAGQAYGDLETVNGSIRIGENATVRDAETVNGSIKVGASARVEDLETVNGGIRLEEGVVASGGLSTVNGGIYVGNRGQVGDDIDTVNGAIGLVAAVVGGDIETVNGDLTVGAGSHVRGGIHYEKPTGQWLNLGNRKNDPPRVVIGPNAVVDGTLVFEREVKLYVHDTARTGAISGATAMRYSSDTAPQD</sequence>
<name>A0A7W3U1K2_9GAMM</name>
<dbReference type="RefSeq" id="WP_182667995.1">
    <property type="nucleotide sequence ID" value="NZ_JACHTE010000001.1"/>
</dbReference>
<evidence type="ECO:0000313" key="3">
    <source>
        <dbReference type="Proteomes" id="UP000552587"/>
    </source>
</evidence>
<proteinExistence type="predicted"/>
<feature type="signal peptide" evidence="1">
    <location>
        <begin position="1"/>
        <end position="24"/>
    </location>
</feature>
<dbReference type="AlphaFoldDB" id="A0A7W3U1K2"/>
<dbReference type="Proteomes" id="UP000552587">
    <property type="component" value="Unassembled WGS sequence"/>
</dbReference>
<keyword evidence="3" id="KW-1185">Reference proteome</keyword>
<feature type="chain" id="PRO_5031193982" description="Polymer-forming cytoskeletal protein" evidence="1">
    <location>
        <begin position="25"/>
        <end position="226"/>
    </location>
</feature>
<dbReference type="InterPro" id="IPR012332">
    <property type="entry name" value="Autotransporter_pectin_lyase_C"/>
</dbReference>
<comment type="caution">
    <text evidence="2">The sequence shown here is derived from an EMBL/GenBank/DDBJ whole genome shotgun (WGS) entry which is preliminary data.</text>
</comment>
<evidence type="ECO:0008006" key="4">
    <source>
        <dbReference type="Google" id="ProtNLM"/>
    </source>
</evidence>
<reference evidence="2 3" key="1">
    <citation type="submission" date="2020-07" db="EMBL/GenBank/DDBJ databases">
        <authorList>
            <person name="Xu S."/>
            <person name="Li A."/>
        </authorList>
    </citation>
    <scope>NUCLEOTIDE SEQUENCE [LARGE SCALE GENOMIC DNA]</scope>
    <source>
        <strain evidence="2 3">SG-8</strain>
    </source>
</reference>